<protein>
    <submittedName>
        <fullName evidence="1">Starvation lipoprotein Slp-like protein</fullName>
    </submittedName>
</protein>
<proteinExistence type="predicted"/>
<organism evidence="1 2">
    <name type="scientific">Methylophaga nitratireducenticrescens</name>
    <dbReference type="NCBI Taxonomy" id="754476"/>
    <lineage>
        <taxon>Bacteria</taxon>
        <taxon>Pseudomonadati</taxon>
        <taxon>Pseudomonadota</taxon>
        <taxon>Gammaproteobacteria</taxon>
        <taxon>Thiotrichales</taxon>
        <taxon>Piscirickettsiaceae</taxon>
        <taxon>Methylophaga</taxon>
    </lineage>
</organism>
<dbReference type="eggNOG" id="COG3065">
    <property type="taxonomic scope" value="Bacteria"/>
</dbReference>
<dbReference type="Pfam" id="PF03843">
    <property type="entry name" value="Slp"/>
    <property type="match status" value="1"/>
</dbReference>
<dbReference type="PIRSF" id="PIRSF004982">
    <property type="entry name" value="SlP"/>
    <property type="match status" value="1"/>
</dbReference>
<reference evidence="1 2" key="1">
    <citation type="journal article" date="2012" name="J. Bacteriol.">
        <title>Complete genome sequences of Methylophaga sp. strain JAM1 and Methylophaga sp. strain JAM7.</title>
        <authorList>
            <person name="Villeneuve C."/>
            <person name="Martineau C."/>
            <person name="Mauffrey F."/>
            <person name="Villemur R."/>
        </authorList>
    </citation>
    <scope>NUCLEOTIDE SEQUENCE [LARGE SCALE GENOMIC DNA]</scope>
    <source>
        <strain evidence="1 2">JAM1</strain>
    </source>
</reference>
<dbReference type="AlphaFoldDB" id="I1XL30"/>
<dbReference type="Proteomes" id="UP000009144">
    <property type="component" value="Chromosome"/>
</dbReference>
<dbReference type="PROSITE" id="PS51257">
    <property type="entry name" value="PROKAR_LIPOPROTEIN"/>
    <property type="match status" value="1"/>
</dbReference>
<evidence type="ECO:0000313" key="1">
    <source>
        <dbReference type="EMBL" id="AFI85099.1"/>
    </source>
</evidence>
<dbReference type="PANTHER" id="PTHR37530">
    <property type="entry name" value="OUTER MEMBRANE PROTEIN SLP"/>
    <property type="match status" value="1"/>
</dbReference>
<evidence type="ECO:0000313" key="2">
    <source>
        <dbReference type="Proteomes" id="UP000009144"/>
    </source>
</evidence>
<dbReference type="PATRIC" id="fig|754476.3.peg.2262"/>
<dbReference type="EMBL" id="CP003390">
    <property type="protein sequence ID" value="AFI85099.1"/>
    <property type="molecule type" value="Genomic_DNA"/>
</dbReference>
<reference evidence="1 2" key="2">
    <citation type="journal article" date="2013" name="Int. J. Syst. Evol. Microbiol.">
        <title>Methylophaga nitratireducenticrescens sp. nov. and Methylophaga frappieri sp. nov., isolated from the biofilm of the methanol-fed denitrification system treating the seawater at the Montreal Biodome.</title>
        <authorList>
            <person name="Villeneuve C."/>
            <person name="Martineau C."/>
            <person name="Mauffrey F."/>
            <person name="Villemur R."/>
        </authorList>
    </citation>
    <scope>NUCLEOTIDE SEQUENCE [LARGE SCALE GENOMIC DNA]</scope>
    <source>
        <strain evidence="1 2">JAM1</strain>
    </source>
</reference>
<dbReference type="STRING" id="754476.Q7A_2289"/>
<sequence>MKQMSAFSVISFVLVLLSGCSNIPKQITTAPSNDLQLNEIQGHIENFANQNVRWGGEVVSVENNNDASILQIVQYPLNHYGKPIINHSSDGRFLAKTTEFIDPVVYKKGTLLTFTGTLNGEDTRKVDQKELIMPVLEVSSMYKWQPYQPIQRDPFYDPFFYNGFYPYYGYHNRYWHHPRFGYPYYYW</sequence>
<dbReference type="GO" id="GO:0019867">
    <property type="term" value="C:outer membrane"/>
    <property type="evidence" value="ECO:0007669"/>
    <property type="project" value="InterPro"/>
</dbReference>
<dbReference type="PANTHER" id="PTHR37530:SF1">
    <property type="entry name" value="OUTER MEMBRANE PROTEIN SLP"/>
    <property type="match status" value="1"/>
</dbReference>
<dbReference type="InterPro" id="IPR004658">
    <property type="entry name" value="OMP_Slp"/>
</dbReference>
<dbReference type="RefSeq" id="WP_014707467.1">
    <property type="nucleotide sequence ID" value="NC_017857.3"/>
</dbReference>
<gene>
    <name evidence="1" type="ordered locus">Q7A_2289</name>
</gene>
<accession>I1XL30</accession>
<name>I1XL30_METNJ</name>
<dbReference type="NCBIfam" id="TIGR00752">
    <property type="entry name" value="slp"/>
    <property type="match status" value="1"/>
</dbReference>
<dbReference type="KEGG" id="mej:Q7A_2289"/>
<keyword evidence="2" id="KW-1185">Reference proteome</keyword>
<dbReference type="HOGENOM" id="CLU_100924_1_0_6"/>